<dbReference type="Proteomes" id="UP000789702">
    <property type="component" value="Unassembled WGS sequence"/>
</dbReference>
<evidence type="ECO:0000313" key="2">
    <source>
        <dbReference type="Proteomes" id="UP000789702"/>
    </source>
</evidence>
<evidence type="ECO:0000313" key="1">
    <source>
        <dbReference type="EMBL" id="CAG8752613.1"/>
    </source>
</evidence>
<proteinExistence type="predicted"/>
<accession>A0ACA9QH81</accession>
<comment type="caution">
    <text evidence="1">The sequence shown here is derived from an EMBL/GenBank/DDBJ whole genome shotgun (WGS) entry which is preliminary data.</text>
</comment>
<dbReference type="EMBL" id="CAJVPU010046925">
    <property type="protein sequence ID" value="CAG8752613.1"/>
    <property type="molecule type" value="Genomic_DNA"/>
</dbReference>
<organism evidence="1 2">
    <name type="scientific">Dentiscutata heterogama</name>
    <dbReference type="NCBI Taxonomy" id="1316150"/>
    <lineage>
        <taxon>Eukaryota</taxon>
        <taxon>Fungi</taxon>
        <taxon>Fungi incertae sedis</taxon>
        <taxon>Mucoromycota</taxon>
        <taxon>Glomeromycotina</taxon>
        <taxon>Glomeromycetes</taxon>
        <taxon>Diversisporales</taxon>
        <taxon>Gigasporaceae</taxon>
        <taxon>Dentiscutata</taxon>
    </lineage>
</organism>
<sequence length="70" mass="8259">LSDYKQQIHAKVESDDEIELDYDSNSLQSKNQHFKINNNIEIELSKPDFDNSKYTSRQKKRKLTSAQKNN</sequence>
<protein>
    <submittedName>
        <fullName evidence="1">16171_t:CDS:1</fullName>
    </submittedName>
</protein>
<name>A0ACA9QH81_9GLOM</name>
<feature type="non-terminal residue" evidence="1">
    <location>
        <position position="1"/>
    </location>
</feature>
<gene>
    <name evidence="1" type="ORF">DHETER_LOCUS14738</name>
</gene>
<keyword evidence="2" id="KW-1185">Reference proteome</keyword>
<reference evidence="1" key="1">
    <citation type="submission" date="2021-06" db="EMBL/GenBank/DDBJ databases">
        <authorList>
            <person name="Kallberg Y."/>
            <person name="Tangrot J."/>
            <person name="Rosling A."/>
        </authorList>
    </citation>
    <scope>NUCLEOTIDE SEQUENCE</scope>
    <source>
        <strain evidence="1">IL203A</strain>
    </source>
</reference>